<dbReference type="GO" id="GO:0016020">
    <property type="term" value="C:membrane"/>
    <property type="evidence" value="ECO:0007669"/>
    <property type="project" value="UniProtKB-SubCell"/>
</dbReference>
<dbReference type="GO" id="GO:0020037">
    <property type="term" value="F:heme binding"/>
    <property type="evidence" value="ECO:0007669"/>
    <property type="project" value="InterPro"/>
</dbReference>
<evidence type="ECO:0000313" key="13">
    <source>
        <dbReference type="EMBL" id="KAK7832515.1"/>
    </source>
</evidence>
<evidence type="ECO:0000256" key="5">
    <source>
        <dbReference type="ARBA" id="ARBA00022692"/>
    </source>
</evidence>
<organism evidence="13 14">
    <name type="scientific">Quercus suber</name>
    <name type="common">Cork oak</name>
    <dbReference type="NCBI Taxonomy" id="58331"/>
    <lineage>
        <taxon>Eukaryota</taxon>
        <taxon>Viridiplantae</taxon>
        <taxon>Streptophyta</taxon>
        <taxon>Embryophyta</taxon>
        <taxon>Tracheophyta</taxon>
        <taxon>Spermatophyta</taxon>
        <taxon>Magnoliopsida</taxon>
        <taxon>eudicotyledons</taxon>
        <taxon>Gunneridae</taxon>
        <taxon>Pentapetalae</taxon>
        <taxon>rosids</taxon>
        <taxon>fabids</taxon>
        <taxon>Fagales</taxon>
        <taxon>Fagaceae</taxon>
        <taxon>Quercus</taxon>
    </lineage>
</organism>
<evidence type="ECO:0000256" key="7">
    <source>
        <dbReference type="ARBA" id="ARBA00022989"/>
    </source>
</evidence>
<accession>A0AAW0K111</accession>
<evidence type="ECO:0000313" key="14">
    <source>
        <dbReference type="Proteomes" id="UP000237347"/>
    </source>
</evidence>
<evidence type="ECO:0000256" key="6">
    <source>
        <dbReference type="ARBA" id="ARBA00022723"/>
    </source>
</evidence>
<dbReference type="EMBL" id="PKMF04000423">
    <property type="protein sequence ID" value="KAK7832515.1"/>
    <property type="molecule type" value="Genomic_DNA"/>
</dbReference>
<name>A0AAW0K111_QUESU</name>
<comment type="similarity">
    <text evidence="3">Belongs to the cytochrome P450 family.</text>
</comment>
<keyword evidence="14" id="KW-1185">Reference proteome</keyword>
<comment type="subcellular location">
    <subcellularLocation>
        <location evidence="2">Membrane</location>
        <topology evidence="2">Single-pass membrane protein</topology>
    </subcellularLocation>
</comment>
<dbReference type="InterPro" id="IPR001128">
    <property type="entry name" value="Cyt_P450"/>
</dbReference>
<keyword evidence="9 12" id="KW-0408">Iron</keyword>
<evidence type="ECO:0000256" key="8">
    <source>
        <dbReference type="ARBA" id="ARBA00023002"/>
    </source>
</evidence>
<dbReference type="CDD" id="cd11064">
    <property type="entry name" value="CYP86A"/>
    <property type="match status" value="1"/>
</dbReference>
<reference evidence="13 14" key="1">
    <citation type="journal article" date="2018" name="Sci. Data">
        <title>The draft genome sequence of cork oak.</title>
        <authorList>
            <person name="Ramos A.M."/>
            <person name="Usie A."/>
            <person name="Barbosa P."/>
            <person name="Barros P.M."/>
            <person name="Capote T."/>
            <person name="Chaves I."/>
            <person name="Simoes F."/>
            <person name="Abreu I."/>
            <person name="Carrasquinho I."/>
            <person name="Faro C."/>
            <person name="Guimaraes J.B."/>
            <person name="Mendonca D."/>
            <person name="Nobrega F."/>
            <person name="Rodrigues L."/>
            <person name="Saibo N.J.M."/>
            <person name="Varela M.C."/>
            <person name="Egas C."/>
            <person name="Matos J."/>
            <person name="Miguel C.M."/>
            <person name="Oliveira M.M."/>
            <person name="Ricardo C.P."/>
            <person name="Goncalves S."/>
        </authorList>
    </citation>
    <scope>NUCLEOTIDE SEQUENCE [LARGE SCALE GENOMIC DNA]</scope>
    <source>
        <strain evidence="14">cv. HL8</strain>
    </source>
</reference>
<dbReference type="Gene3D" id="1.10.630.10">
    <property type="entry name" value="Cytochrome P450"/>
    <property type="match status" value="1"/>
</dbReference>
<comment type="cofactor">
    <cofactor evidence="1 12">
        <name>heme</name>
        <dbReference type="ChEBI" id="CHEBI:30413"/>
    </cofactor>
</comment>
<dbReference type="PANTHER" id="PTHR24296">
    <property type="entry name" value="CYTOCHROME P450"/>
    <property type="match status" value="1"/>
</dbReference>
<proteinExistence type="inferred from homology"/>
<dbReference type="AlphaFoldDB" id="A0AAW0K111"/>
<dbReference type="FunFam" id="1.10.630.10:FF:000044">
    <property type="entry name" value="Cytochrome P450"/>
    <property type="match status" value="1"/>
</dbReference>
<evidence type="ECO:0000256" key="3">
    <source>
        <dbReference type="ARBA" id="ARBA00010617"/>
    </source>
</evidence>
<dbReference type="PRINTS" id="PR00385">
    <property type="entry name" value="P450"/>
</dbReference>
<evidence type="ECO:0000256" key="9">
    <source>
        <dbReference type="ARBA" id="ARBA00023004"/>
    </source>
</evidence>
<gene>
    <name evidence="13" type="primary">CYP94B3_1</name>
    <name evidence="13" type="ORF">CFP56_026323</name>
</gene>
<keyword evidence="5" id="KW-0812">Transmembrane</keyword>
<dbReference type="GO" id="GO:0004497">
    <property type="term" value="F:monooxygenase activity"/>
    <property type="evidence" value="ECO:0007669"/>
    <property type="project" value="UniProtKB-KW"/>
</dbReference>
<sequence length="525" mass="59385">MTSNLTASLSVTELIEDHSPGRDDEGARIEAVGGIVVTLWVHYHYSKSSTTYGPPSYPILGCLLSFYKNQNRILDWYTDLLSISPTKTISVKRLGARRTIVTANPDNVEYILKTHFRNFPKGKPFTELLGDLLGFGIFNADDELWSTQRKLASHEFSTKSLRDFVVKTLEDEVRDRLIPILESAAESNKVLDLQDVLRRLAFDGICRVALGIDPCALDLSSPLPVLAKAIETASEISAKRATQPLYLVWKIKRALNLGSEKKLKESIAIVHGLVSEIILTKRQTACENRDLLSRLVLAGYDEQVIRDMVISFIIAGRDTTSSALTWLLWLLTKHRNKEELIVKEVNHVLENQKALDFEALKELRFLHACLCESMRLYPPVAWDSKHAATDDILPDGTKVRKGDRVTYFPYGMGKMEELWGKDRFEFKPDRWFDEPGGADIGGELKYVSPYKYPVFQAGPRVCIGKEMAFIQMKYVVADILRRFEIKPVFEVDEPVYIPLFTAEMAGGFKVMIKKRSGCYDSMTSA</sequence>
<evidence type="ECO:0000256" key="2">
    <source>
        <dbReference type="ARBA" id="ARBA00004167"/>
    </source>
</evidence>
<keyword evidence="11" id="KW-0472">Membrane</keyword>
<keyword evidence="10" id="KW-0503">Monooxygenase</keyword>
<dbReference type="Proteomes" id="UP000237347">
    <property type="component" value="Unassembled WGS sequence"/>
</dbReference>
<evidence type="ECO:0000256" key="11">
    <source>
        <dbReference type="ARBA" id="ARBA00023136"/>
    </source>
</evidence>
<comment type="caution">
    <text evidence="13">The sequence shown here is derived from an EMBL/GenBank/DDBJ whole genome shotgun (WGS) entry which is preliminary data.</text>
</comment>
<keyword evidence="7" id="KW-1133">Transmembrane helix</keyword>
<dbReference type="InterPro" id="IPR002403">
    <property type="entry name" value="Cyt_P450_E_grp-IV"/>
</dbReference>
<dbReference type="GO" id="GO:0005506">
    <property type="term" value="F:iron ion binding"/>
    <property type="evidence" value="ECO:0007669"/>
    <property type="project" value="InterPro"/>
</dbReference>
<keyword evidence="6 12" id="KW-0479">Metal-binding</keyword>
<keyword evidence="8" id="KW-0560">Oxidoreductase</keyword>
<dbReference type="SUPFAM" id="SSF48264">
    <property type="entry name" value="Cytochrome P450"/>
    <property type="match status" value="1"/>
</dbReference>
<feature type="binding site" description="axial binding residue" evidence="12">
    <location>
        <position position="462"/>
    </location>
    <ligand>
        <name>heme</name>
        <dbReference type="ChEBI" id="CHEBI:30413"/>
    </ligand>
    <ligandPart>
        <name>Fe</name>
        <dbReference type="ChEBI" id="CHEBI:18248"/>
    </ligandPart>
</feature>
<dbReference type="GO" id="GO:0016705">
    <property type="term" value="F:oxidoreductase activity, acting on paired donors, with incorporation or reduction of molecular oxygen"/>
    <property type="evidence" value="ECO:0007669"/>
    <property type="project" value="InterPro"/>
</dbReference>
<dbReference type="InterPro" id="IPR036396">
    <property type="entry name" value="Cyt_P450_sf"/>
</dbReference>
<evidence type="ECO:0000256" key="10">
    <source>
        <dbReference type="ARBA" id="ARBA00023033"/>
    </source>
</evidence>
<dbReference type="PRINTS" id="PR00465">
    <property type="entry name" value="EP450IV"/>
</dbReference>
<evidence type="ECO:0000256" key="12">
    <source>
        <dbReference type="PIRSR" id="PIRSR602403-1"/>
    </source>
</evidence>
<evidence type="ECO:0000256" key="4">
    <source>
        <dbReference type="ARBA" id="ARBA00022617"/>
    </source>
</evidence>
<evidence type="ECO:0000256" key="1">
    <source>
        <dbReference type="ARBA" id="ARBA00001971"/>
    </source>
</evidence>
<dbReference type="Pfam" id="PF00067">
    <property type="entry name" value="p450"/>
    <property type="match status" value="1"/>
</dbReference>
<protein>
    <submittedName>
        <fullName evidence="13">Cytochrome p450 94b3</fullName>
    </submittedName>
</protein>
<keyword evidence="4 12" id="KW-0349">Heme</keyword>